<evidence type="ECO:0000313" key="1">
    <source>
        <dbReference type="EMBL" id="WDF83618.1"/>
    </source>
</evidence>
<reference evidence="1 2" key="1">
    <citation type="submission" date="2023-02" db="EMBL/GenBank/DDBJ databases">
        <title>Genome sequence of Lacticaseibacillus sp. KACC 23028.</title>
        <authorList>
            <person name="Kim S."/>
            <person name="Heo J."/>
            <person name="Kwon S.-W."/>
        </authorList>
    </citation>
    <scope>NUCLEOTIDE SEQUENCE [LARGE SCALE GENOMIC DNA]</scope>
    <source>
        <strain evidence="1 2">KACC 23028</strain>
    </source>
</reference>
<keyword evidence="2" id="KW-1185">Reference proteome</keyword>
<organism evidence="1 2">
    <name type="scientific">Lacticaseibacillus pabuli</name>
    <dbReference type="NCBI Taxonomy" id="3025672"/>
    <lineage>
        <taxon>Bacteria</taxon>
        <taxon>Bacillati</taxon>
        <taxon>Bacillota</taxon>
        <taxon>Bacilli</taxon>
        <taxon>Lactobacillales</taxon>
        <taxon>Lactobacillaceae</taxon>
        <taxon>Lacticaseibacillus</taxon>
    </lineage>
</organism>
<protein>
    <submittedName>
        <fullName evidence="1">Uncharacterized protein</fullName>
    </submittedName>
</protein>
<sequence length="114" mass="13093">MPVLVATVCLALMMPRVMRSRERYVEAKRMRLADAKPKVIIKLLGSDEYVGEIIVDSKHVDDRQVEWKAHFRLTDTRDQAVALLVREAIECLSSVANYQDYCLVLKSKGWSQVK</sequence>
<accession>A0ABY7WVV5</accession>
<dbReference type="RefSeq" id="WP_274261891.1">
    <property type="nucleotide sequence ID" value="NZ_CP117884.1"/>
</dbReference>
<name>A0ABY7WVV5_9LACO</name>
<evidence type="ECO:0000313" key="2">
    <source>
        <dbReference type="Proteomes" id="UP001220377"/>
    </source>
</evidence>
<dbReference type="Proteomes" id="UP001220377">
    <property type="component" value="Chromosome"/>
</dbReference>
<gene>
    <name evidence="1" type="ORF">PQ472_05120</name>
</gene>
<proteinExistence type="predicted"/>
<dbReference type="EMBL" id="CP117884">
    <property type="protein sequence ID" value="WDF83618.1"/>
    <property type="molecule type" value="Genomic_DNA"/>
</dbReference>